<organism evidence="2 3">
    <name type="scientific">Cryptolaemus montrouzieri</name>
    <dbReference type="NCBI Taxonomy" id="559131"/>
    <lineage>
        <taxon>Eukaryota</taxon>
        <taxon>Metazoa</taxon>
        <taxon>Ecdysozoa</taxon>
        <taxon>Arthropoda</taxon>
        <taxon>Hexapoda</taxon>
        <taxon>Insecta</taxon>
        <taxon>Pterygota</taxon>
        <taxon>Neoptera</taxon>
        <taxon>Endopterygota</taxon>
        <taxon>Coleoptera</taxon>
        <taxon>Polyphaga</taxon>
        <taxon>Cucujiformia</taxon>
        <taxon>Coccinelloidea</taxon>
        <taxon>Coccinellidae</taxon>
        <taxon>Scymninae</taxon>
        <taxon>Scymnini</taxon>
        <taxon>Cryptolaemus</taxon>
    </lineage>
</organism>
<keyword evidence="3" id="KW-1185">Reference proteome</keyword>
<gene>
    <name evidence="2" type="ORF">HHI36_010098</name>
</gene>
<dbReference type="AlphaFoldDB" id="A0ABD2MHV2"/>
<evidence type="ECO:0000313" key="2">
    <source>
        <dbReference type="EMBL" id="KAL3265908.1"/>
    </source>
</evidence>
<dbReference type="Proteomes" id="UP001516400">
    <property type="component" value="Unassembled WGS sequence"/>
</dbReference>
<proteinExistence type="predicted"/>
<sequence length="101" mass="11422">MTSIGKTSIRKTVKESNTESLGTQTEKAISVSNMSAQTEEMTCEKKQVDRMNNSTQTDQDKESMMELRLFEKLQTNLIRYAGESAEYHIPTNRKKANSIGI</sequence>
<comment type="caution">
    <text evidence="2">The sequence shown here is derived from an EMBL/GenBank/DDBJ whole genome shotgun (WGS) entry which is preliminary data.</text>
</comment>
<name>A0ABD2MHV2_9CUCU</name>
<reference evidence="2 3" key="1">
    <citation type="journal article" date="2021" name="BMC Biol.">
        <title>Horizontally acquired antibacterial genes associated with adaptive radiation of ladybird beetles.</title>
        <authorList>
            <person name="Li H.S."/>
            <person name="Tang X.F."/>
            <person name="Huang Y.H."/>
            <person name="Xu Z.Y."/>
            <person name="Chen M.L."/>
            <person name="Du X.Y."/>
            <person name="Qiu B.Y."/>
            <person name="Chen P.T."/>
            <person name="Zhang W."/>
            <person name="Slipinski A."/>
            <person name="Escalona H.E."/>
            <person name="Waterhouse R.M."/>
            <person name="Zwick A."/>
            <person name="Pang H."/>
        </authorList>
    </citation>
    <scope>NUCLEOTIDE SEQUENCE [LARGE SCALE GENOMIC DNA]</scope>
    <source>
        <strain evidence="2">SYSU2018</strain>
    </source>
</reference>
<feature type="compositionally biased region" description="Polar residues" evidence="1">
    <location>
        <begin position="18"/>
        <end position="40"/>
    </location>
</feature>
<evidence type="ECO:0000256" key="1">
    <source>
        <dbReference type="SAM" id="MobiDB-lite"/>
    </source>
</evidence>
<protein>
    <submittedName>
        <fullName evidence="2">Uncharacterized protein</fullName>
    </submittedName>
</protein>
<evidence type="ECO:0000313" key="3">
    <source>
        <dbReference type="Proteomes" id="UP001516400"/>
    </source>
</evidence>
<feature type="region of interest" description="Disordered" evidence="1">
    <location>
        <begin position="1"/>
        <end position="62"/>
    </location>
</feature>
<dbReference type="EMBL" id="JABFTP020000001">
    <property type="protein sequence ID" value="KAL3265908.1"/>
    <property type="molecule type" value="Genomic_DNA"/>
</dbReference>
<accession>A0ABD2MHV2</accession>